<dbReference type="Proteomes" id="UP000469558">
    <property type="component" value="Unassembled WGS sequence"/>
</dbReference>
<name>A0A8T9BTE6_9HELO</name>
<reference evidence="2 3" key="1">
    <citation type="submission" date="2018-05" db="EMBL/GenBank/DDBJ databases">
        <title>Genome sequencing and assembly of the regulated plant pathogen Lachnellula willkommii and related sister species for the development of diagnostic species identification markers.</title>
        <authorList>
            <person name="Giroux E."/>
            <person name="Bilodeau G."/>
        </authorList>
    </citation>
    <scope>NUCLEOTIDE SEQUENCE [LARGE SCALE GENOMIC DNA]</scope>
    <source>
        <strain evidence="2 3">CBS 268.59</strain>
    </source>
</reference>
<dbReference type="AlphaFoldDB" id="A0A8T9BTE6"/>
<dbReference type="EMBL" id="QGMK01002956">
    <property type="protein sequence ID" value="TVY55048.1"/>
    <property type="molecule type" value="Genomic_DNA"/>
</dbReference>
<dbReference type="PANTHER" id="PTHR28019:SF3">
    <property type="entry name" value="INTEGRAL MEMBRANE PROTEIN (AFU_ORTHOLOGUE AFUA_6G07470)"/>
    <property type="match status" value="1"/>
</dbReference>
<dbReference type="GO" id="GO:0031505">
    <property type="term" value="P:fungal-type cell wall organization"/>
    <property type="evidence" value="ECO:0007669"/>
    <property type="project" value="TreeGrafter"/>
</dbReference>
<feature type="transmembrane region" description="Helical" evidence="1">
    <location>
        <begin position="301"/>
        <end position="327"/>
    </location>
</feature>
<comment type="caution">
    <text evidence="2">The sequence shown here is derived from an EMBL/GenBank/DDBJ whole genome shotgun (WGS) entry which is preliminary data.</text>
</comment>
<keyword evidence="1" id="KW-0812">Transmembrane</keyword>
<feature type="transmembrane region" description="Helical" evidence="1">
    <location>
        <begin position="98"/>
        <end position="123"/>
    </location>
</feature>
<protein>
    <recommendedName>
        <fullName evidence="4">SUR7 protein</fullName>
    </recommendedName>
</protein>
<sequence length="441" mass="46920">PSADDPLVQQQRPRIWLLLTAPSSPGCPFESSIHKHETAPGILQLFASYISRTKHFLFFHQQSQSRRHRPLDSSSTHSLLAHLERSINTIAKMGAGRFVCVALPFGLSLASLICILIAMLAGITNKNLDMFEVDTQNFSISSSELANLVSLTKRSPEPATGLGALTSAALSPSASLAEYEAAVLAGSNITATMLGLADSYKVSLWNYCATNGTNTTCTKAKFNWAADSTNTTTLLTTANEISGGTNVTLPKEMTSALKTFSVFTKWTQVVYIIAIILLGAELVVGIFGFCSRVGSCITSLICGLATTATIAASIMATAETSIVVGALKTAGKAYGLKSSINTSFLATTWLAVAFSIGAGLFWSLSSCCCAADHHKNGGNRRSVGDQEKLIPTGAYHRVDEPQHYNNGMQQQQTGVFNTGAPAHVRPQQANGAYEPYSHTAI</sequence>
<keyword evidence="3" id="KW-1185">Reference proteome</keyword>
<organism evidence="2 3">
    <name type="scientific">Lachnellula suecica</name>
    <dbReference type="NCBI Taxonomy" id="602035"/>
    <lineage>
        <taxon>Eukaryota</taxon>
        <taxon>Fungi</taxon>
        <taxon>Dikarya</taxon>
        <taxon>Ascomycota</taxon>
        <taxon>Pezizomycotina</taxon>
        <taxon>Leotiomycetes</taxon>
        <taxon>Helotiales</taxon>
        <taxon>Lachnaceae</taxon>
        <taxon>Lachnellula</taxon>
    </lineage>
</organism>
<keyword evidence="1" id="KW-0472">Membrane</keyword>
<evidence type="ECO:0000256" key="1">
    <source>
        <dbReference type="SAM" id="Phobius"/>
    </source>
</evidence>
<dbReference type="PANTHER" id="PTHR28019">
    <property type="entry name" value="CELL MEMBRANE PROTEIN YLR413W-RELATED"/>
    <property type="match status" value="1"/>
</dbReference>
<keyword evidence="1" id="KW-1133">Transmembrane helix</keyword>
<proteinExistence type="predicted"/>
<dbReference type="GO" id="GO:0005886">
    <property type="term" value="C:plasma membrane"/>
    <property type="evidence" value="ECO:0007669"/>
    <property type="project" value="InterPro"/>
</dbReference>
<feature type="transmembrane region" description="Helical" evidence="1">
    <location>
        <begin position="347"/>
        <end position="371"/>
    </location>
</feature>
<accession>A0A8T9BTE6</accession>
<dbReference type="GO" id="GO:0051285">
    <property type="term" value="C:cell cortex of cell tip"/>
    <property type="evidence" value="ECO:0007669"/>
    <property type="project" value="TreeGrafter"/>
</dbReference>
<feature type="transmembrane region" description="Helical" evidence="1">
    <location>
        <begin position="269"/>
        <end position="289"/>
    </location>
</feature>
<feature type="non-terminal residue" evidence="2">
    <location>
        <position position="1"/>
    </location>
</feature>
<dbReference type="InterPro" id="IPR052413">
    <property type="entry name" value="SUR7_domain"/>
</dbReference>
<dbReference type="OrthoDB" id="4480814at2759"/>
<dbReference type="InterPro" id="IPR009571">
    <property type="entry name" value="SUR7/Rim9-like_fungi"/>
</dbReference>
<evidence type="ECO:0008006" key="4">
    <source>
        <dbReference type="Google" id="ProtNLM"/>
    </source>
</evidence>
<evidence type="ECO:0000313" key="2">
    <source>
        <dbReference type="EMBL" id="TVY55048.1"/>
    </source>
</evidence>
<gene>
    <name evidence="2" type="ORF">LSUE1_G010384</name>
</gene>
<evidence type="ECO:0000313" key="3">
    <source>
        <dbReference type="Proteomes" id="UP000469558"/>
    </source>
</evidence>
<dbReference type="Pfam" id="PF06687">
    <property type="entry name" value="SUR7"/>
    <property type="match status" value="1"/>
</dbReference>
<feature type="non-terminal residue" evidence="2">
    <location>
        <position position="441"/>
    </location>
</feature>